<reference evidence="3" key="1">
    <citation type="journal article" date="2019" name="Int. J. Syst. Evol. Microbiol.">
        <title>The Global Catalogue of Microorganisms (GCM) 10K type strain sequencing project: providing services to taxonomists for standard genome sequencing and annotation.</title>
        <authorList>
            <consortium name="The Broad Institute Genomics Platform"/>
            <consortium name="The Broad Institute Genome Sequencing Center for Infectious Disease"/>
            <person name="Wu L."/>
            <person name="Ma J."/>
        </authorList>
    </citation>
    <scope>NUCLEOTIDE SEQUENCE [LARGE SCALE GENOMIC DNA]</scope>
    <source>
        <strain evidence="3">CECT 8010</strain>
    </source>
</reference>
<sequence length="230" mass="26425">MTFIQRSYQPELLDAPDIPFADIKRNMQELNTINTLLGGHAITVKGIAQLIGNLKEIHVCEIGCGGGDNLIAINNYCQQHHIKVHFAGIDIKQACIDFAATKTALQFNTDWIVSDYELVYFDSKPDIIFSSLFCHHFTDEQLITQLQWMQANSKLGFFINDLQRNSIAYYAIKAITSLFSKSYLVKNDAPLSVLRGFTKQEWIRLFAKAGFRTFSISWQWAFRYLIIYQH</sequence>
<gene>
    <name evidence="2" type="ORF">ACFOW1_01050</name>
</gene>
<dbReference type="Gene3D" id="3.40.50.150">
    <property type="entry name" value="Vaccinia Virus protein VP39"/>
    <property type="match status" value="1"/>
</dbReference>
<dbReference type="InterPro" id="IPR041698">
    <property type="entry name" value="Methyltransf_25"/>
</dbReference>
<evidence type="ECO:0000313" key="3">
    <source>
        <dbReference type="Proteomes" id="UP001595906"/>
    </source>
</evidence>
<dbReference type="SUPFAM" id="SSF53335">
    <property type="entry name" value="S-adenosyl-L-methionine-dependent methyltransferases"/>
    <property type="match status" value="1"/>
</dbReference>
<proteinExistence type="predicted"/>
<evidence type="ECO:0000313" key="2">
    <source>
        <dbReference type="EMBL" id="MFC4230458.1"/>
    </source>
</evidence>
<organism evidence="2 3">
    <name type="scientific">Parasediminibacterium paludis</name>
    <dbReference type="NCBI Taxonomy" id="908966"/>
    <lineage>
        <taxon>Bacteria</taxon>
        <taxon>Pseudomonadati</taxon>
        <taxon>Bacteroidota</taxon>
        <taxon>Chitinophagia</taxon>
        <taxon>Chitinophagales</taxon>
        <taxon>Chitinophagaceae</taxon>
        <taxon>Parasediminibacterium</taxon>
    </lineage>
</organism>
<keyword evidence="2" id="KW-0808">Transferase</keyword>
<dbReference type="Pfam" id="PF13649">
    <property type="entry name" value="Methyltransf_25"/>
    <property type="match status" value="1"/>
</dbReference>
<protein>
    <submittedName>
        <fullName evidence="2">Methyltransferase domain-containing protein</fullName>
    </submittedName>
</protein>
<feature type="domain" description="Methyltransferase" evidence="1">
    <location>
        <begin position="59"/>
        <end position="147"/>
    </location>
</feature>
<dbReference type="RefSeq" id="WP_379011623.1">
    <property type="nucleotide sequence ID" value="NZ_JBHSDC010000002.1"/>
</dbReference>
<dbReference type="InterPro" id="IPR029063">
    <property type="entry name" value="SAM-dependent_MTases_sf"/>
</dbReference>
<dbReference type="Proteomes" id="UP001595906">
    <property type="component" value="Unassembled WGS sequence"/>
</dbReference>
<name>A0ABV8PQM8_9BACT</name>
<dbReference type="CDD" id="cd02440">
    <property type="entry name" value="AdoMet_MTases"/>
    <property type="match status" value="1"/>
</dbReference>
<evidence type="ECO:0000259" key="1">
    <source>
        <dbReference type="Pfam" id="PF13649"/>
    </source>
</evidence>
<keyword evidence="2" id="KW-0489">Methyltransferase</keyword>
<accession>A0ABV8PQM8</accession>
<comment type="caution">
    <text evidence="2">The sequence shown here is derived from an EMBL/GenBank/DDBJ whole genome shotgun (WGS) entry which is preliminary data.</text>
</comment>
<dbReference type="GO" id="GO:0008168">
    <property type="term" value="F:methyltransferase activity"/>
    <property type="evidence" value="ECO:0007669"/>
    <property type="project" value="UniProtKB-KW"/>
</dbReference>
<dbReference type="GO" id="GO:0032259">
    <property type="term" value="P:methylation"/>
    <property type="evidence" value="ECO:0007669"/>
    <property type="project" value="UniProtKB-KW"/>
</dbReference>
<keyword evidence="3" id="KW-1185">Reference proteome</keyword>
<dbReference type="EMBL" id="JBHSDC010000002">
    <property type="protein sequence ID" value="MFC4230458.1"/>
    <property type="molecule type" value="Genomic_DNA"/>
</dbReference>